<evidence type="ECO:0000256" key="2">
    <source>
        <dbReference type="ARBA" id="ARBA00005216"/>
    </source>
</evidence>
<evidence type="ECO:0000256" key="9">
    <source>
        <dbReference type="ARBA" id="ARBA00030455"/>
    </source>
</evidence>
<dbReference type="InterPro" id="IPR006140">
    <property type="entry name" value="D-isomer_DH_NAD-bd"/>
</dbReference>
<evidence type="ECO:0000256" key="6">
    <source>
        <dbReference type="ARBA" id="ARBA00021582"/>
    </source>
</evidence>
<proteinExistence type="inferred from homology"/>
<dbReference type="SUPFAM" id="SSF55021">
    <property type="entry name" value="ACT-like"/>
    <property type="match status" value="1"/>
</dbReference>
<dbReference type="InterPro" id="IPR050418">
    <property type="entry name" value="D-iso_2-hydroxyacid_DH_PdxB"/>
</dbReference>
<dbReference type="Pfam" id="PF22629">
    <property type="entry name" value="ACT_AHAS_ss"/>
    <property type="match status" value="1"/>
</dbReference>
<comment type="function">
    <text evidence="1">Catalyzes the reversible oxidation of 3-phospho-D-glycerate to 3-phosphonooxypyruvate, the first step of the phosphorylated L-serine biosynthesis pathway. Also catalyzes the reversible oxidation of 2-hydroxyglutarate to 2-oxoglutarate.</text>
</comment>
<dbReference type="NCBIfam" id="NF008759">
    <property type="entry name" value="PRK11790.1"/>
    <property type="match status" value="1"/>
</dbReference>
<name>A0A1G9LSE5_9BACT</name>
<dbReference type="Proteomes" id="UP000198510">
    <property type="component" value="Unassembled WGS sequence"/>
</dbReference>
<comment type="similarity">
    <text evidence="3">Belongs to the D-isomer specific 2-hydroxyacid dehydrogenase family.</text>
</comment>
<feature type="domain" description="ACT" evidence="12">
    <location>
        <begin position="575"/>
        <end position="644"/>
    </location>
</feature>
<evidence type="ECO:0000256" key="8">
    <source>
        <dbReference type="ARBA" id="ARBA00023027"/>
    </source>
</evidence>
<dbReference type="STRING" id="1075417.SAMN05421823_107141"/>
<dbReference type="Pfam" id="PF12710">
    <property type="entry name" value="HAD"/>
    <property type="match status" value="1"/>
</dbReference>
<dbReference type="GO" id="GO:0004617">
    <property type="term" value="F:phosphoglycerate dehydrogenase activity"/>
    <property type="evidence" value="ECO:0007669"/>
    <property type="project" value="UniProtKB-EC"/>
</dbReference>
<reference evidence="13 14" key="1">
    <citation type="submission" date="2016-10" db="EMBL/GenBank/DDBJ databases">
        <authorList>
            <person name="de Groot N.N."/>
        </authorList>
    </citation>
    <scope>NUCLEOTIDE SEQUENCE [LARGE SCALE GENOMIC DNA]</scope>
    <source>
        <strain evidence="13 14">DSM 25186</strain>
    </source>
</reference>
<dbReference type="UniPathway" id="UPA00135">
    <property type="reaction ID" value="UER00196"/>
</dbReference>
<protein>
    <recommendedName>
        <fullName evidence="6">D-3-phosphoglycerate dehydrogenase</fullName>
        <ecNumber evidence="4">1.1.1.399</ecNumber>
        <ecNumber evidence="5">1.1.1.95</ecNumber>
    </recommendedName>
    <alternativeName>
        <fullName evidence="9">2-oxoglutarate reductase</fullName>
    </alternativeName>
</protein>
<dbReference type="GO" id="GO:0051287">
    <property type="term" value="F:NAD binding"/>
    <property type="evidence" value="ECO:0007669"/>
    <property type="project" value="InterPro"/>
</dbReference>
<dbReference type="InterPro" id="IPR036412">
    <property type="entry name" value="HAD-like_sf"/>
</dbReference>
<evidence type="ECO:0000313" key="14">
    <source>
        <dbReference type="Proteomes" id="UP000198510"/>
    </source>
</evidence>
<evidence type="ECO:0000256" key="4">
    <source>
        <dbReference type="ARBA" id="ARBA00013001"/>
    </source>
</evidence>
<dbReference type="InterPro" id="IPR002912">
    <property type="entry name" value="ACT_dom"/>
</dbReference>
<evidence type="ECO:0000256" key="1">
    <source>
        <dbReference type="ARBA" id="ARBA00003800"/>
    </source>
</evidence>
<accession>A0A1G9LSE5</accession>
<dbReference type="GO" id="GO:0047545">
    <property type="term" value="F:(S)-2-hydroxyglutarate dehydrogenase activity"/>
    <property type="evidence" value="ECO:0007669"/>
    <property type="project" value="UniProtKB-ARBA"/>
</dbReference>
<dbReference type="EC" id="1.1.1.399" evidence="4"/>
<comment type="catalytic activity">
    <reaction evidence="11">
        <text>(2R)-3-phosphoglycerate + NAD(+) = 3-phosphooxypyruvate + NADH + H(+)</text>
        <dbReference type="Rhea" id="RHEA:12641"/>
        <dbReference type="ChEBI" id="CHEBI:15378"/>
        <dbReference type="ChEBI" id="CHEBI:18110"/>
        <dbReference type="ChEBI" id="CHEBI:57540"/>
        <dbReference type="ChEBI" id="CHEBI:57945"/>
        <dbReference type="ChEBI" id="CHEBI:58272"/>
        <dbReference type="EC" id="1.1.1.95"/>
    </reaction>
</comment>
<dbReference type="FunFam" id="3.40.50.720:FF:000041">
    <property type="entry name" value="D-3-phosphoglycerate dehydrogenase"/>
    <property type="match status" value="1"/>
</dbReference>
<dbReference type="SUPFAM" id="SSF56784">
    <property type="entry name" value="HAD-like"/>
    <property type="match status" value="1"/>
</dbReference>
<dbReference type="CDD" id="cd04901">
    <property type="entry name" value="ACT_3PGDH"/>
    <property type="match status" value="1"/>
</dbReference>
<evidence type="ECO:0000259" key="12">
    <source>
        <dbReference type="PROSITE" id="PS51671"/>
    </source>
</evidence>
<dbReference type="GO" id="GO:0006564">
    <property type="term" value="P:L-serine biosynthetic process"/>
    <property type="evidence" value="ECO:0007669"/>
    <property type="project" value="UniProtKB-ARBA"/>
</dbReference>
<dbReference type="AlphaFoldDB" id="A0A1G9LSE5"/>
<dbReference type="PROSITE" id="PS00065">
    <property type="entry name" value="D_2_HYDROXYACID_DH_1"/>
    <property type="match status" value="1"/>
</dbReference>
<dbReference type="InterPro" id="IPR029752">
    <property type="entry name" value="D-isomer_DH_CS1"/>
</dbReference>
<evidence type="ECO:0000256" key="3">
    <source>
        <dbReference type="ARBA" id="ARBA00005854"/>
    </source>
</evidence>
<dbReference type="EC" id="1.1.1.95" evidence="5"/>
<dbReference type="InterPro" id="IPR006139">
    <property type="entry name" value="D-isomer_2_OHA_DH_cat_dom"/>
</dbReference>
<keyword evidence="14" id="KW-1185">Reference proteome</keyword>
<dbReference type="Gene3D" id="3.30.70.260">
    <property type="match status" value="1"/>
</dbReference>
<keyword evidence="7" id="KW-0560">Oxidoreductase</keyword>
<organism evidence="13 14">
    <name type="scientific">Catalinimonas alkaloidigena</name>
    <dbReference type="NCBI Taxonomy" id="1075417"/>
    <lineage>
        <taxon>Bacteria</taxon>
        <taxon>Pseudomonadati</taxon>
        <taxon>Bacteroidota</taxon>
        <taxon>Cytophagia</taxon>
        <taxon>Cytophagales</taxon>
        <taxon>Catalimonadaceae</taxon>
        <taxon>Catalinimonas</taxon>
    </lineage>
</organism>
<dbReference type="EMBL" id="FNFO01000007">
    <property type="protein sequence ID" value="SDL64395.1"/>
    <property type="molecule type" value="Genomic_DNA"/>
</dbReference>
<dbReference type="SUPFAM" id="SSF51735">
    <property type="entry name" value="NAD(P)-binding Rossmann-fold domains"/>
    <property type="match status" value="1"/>
</dbReference>
<evidence type="ECO:0000256" key="7">
    <source>
        <dbReference type="ARBA" id="ARBA00023002"/>
    </source>
</evidence>
<evidence type="ECO:0000256" key="10">
    <source>
        <dbReference type="ARBA" id="ARBA00048126"/>
    </source>
</evidence>
<dbReference type="Gene3D" id="3.40.50.1000">
    <property type="entry name" value="HAD superfamily/HAD-like"/>
    <property type="match status" value="1"/>
</dbReference>
<dbReference type="CDD" id="cd12176">
    <property type="entry name" value="PGDH_3"/>
    <property type="match status" value="1"/>
</dbReference>
<sequence length="644" mass="71203">MPPHLIFMPMPDTQTASDVFYVIDFDSTVTRVEGLDELAAIALEGQPDAAEKVAAVRRITDQGMDGSMTFSESLQQRLALLSAHRDHLTPLVASLHGKISESFLRNKAFFAQHAEHIIVISSGFREFVAPIATSLGVRPENIYANEFTYDAEGNIVGVDQSNVLSENNGKVKLLNRLQLPGKVYVIGDGYTDYEIRAAGLADKFYAFTENVQRANVLEKADHIAPNLEEFLFVNKLPMSVSYPKHRIKVLLLENIHKKANEIFQTEGYQLEVVNGGLDEDELCERIRDVQILGIRSKTQVTARVLEHANRLMTIGAFCIGTNQIDLETCKEKGVAVFNAPYSNTRSVVELAISEMIALIRGVFPKSMAMHQGQWDKSAKNSNEIRGKKLGIIGYGNIGAQLSVLAEAMGMKVYFYDIVDRLALGNVQKCDTLEELLRQADVVTLHIDGRPENKNFFGAHEFGQMKDGAVFLNLARGPVVQIPALVEALKSGKLRGAGVDVFPEEPKNNDEPFVSELIGLHNVILTPHVGGSTEEAQFNIAEFVPGKIIDYINSGSTFMSVNFPNLQLPAFGGAHRLLHIHRNTPGVIANINRVLSEHGTNIVGQHLKTNETIGYVITDVDKAYDKDVIKALKEIPNTIKFRVLY</sequence>
<dbReference type="Pfam" id="PF02826">
    <property type="entry name" value="2-Hacid_dh_C"/>
    <property type="match status" value="1"/>
</dbReference>
<dbReference type="Gene3D" id="3.40.50.720">
    <property type="entry name" value="NAD(P)-binding Rossmann-like Domain"/>
    <property type="match status" value="2"/>
</dbReference>
<dbReference type="Gene3D" id="1.10.150.210">
    <property type="entry name" value="Phosphoserine phosphatase, domain 2"/>
    <property type="match status" value="1"/>
</dbReference>
<dbReference type="InterPro" id="IPR036291">
    <property type="entry name" value="NAD(P)-bd_dom_sf"/>
</dbReference>
<dbReference type="NCBIfam" id="TIGR01488">
    <property type="entry name" value="HAD-SF-IB"/>
    <property type="match status" value="1"/>
</dbReference>
<comment type="pathway">
    <text evidence="2">Amino-acid biosynthesis; L-serine biosynthesis; L-serine from 3-phospho-D-glycerate: step 1/3.</text>
</comment>
<evidence type="ECO:0000313" key="13">
    <source>
        <dbReference type="EMBL" id="SDL64395.1"/>
    </source>
</evidence>
<dbReference type="Pfam" id="PF00389">
    <property type="entry name" value="2-Hacid_dh"/>
    <property type="match status" value="1"/>
</dbReference>
<dbReference type="InterPro" id="IPR054480">
    <property type="entry name" value="AHAS_small-like_ACT"/>
</dbReference>
<evidence type="ECO:0000256" key="5">
    <source>
        <dbReference type="ARBA" id="ARBA00013143"/>
    </source>
</evidence>
<comment type="catalytic activity">
    <reaction evidence="10">
        <text>(R)-2-hydroxyglutarate + NAD(+) = 2-oxoglutarate + NADH + H(+)</text>
        <dbReference type="Rhea" id="RHEA:49612"/>
        <dbReference type="ChEBI" id="CHEBI:15378"/>
        <dbReference type="ChEBI" id="CHEBI:15801"/>
        <dbReference type="ChEBI" id="CHEBI:16810"/>
        <dbReference type="ChEBI" id="CHEBI:57540"/>
        <dbReference type="ChEBI" id="CHEBI:57945"/>
        <dbReference type="EC" id="1.1.1.399"/>
    </reaction>
</comment>
<dbReference type="SUPFAM" id="SSF52283">
    <property type="entry name" value="Formate/glycerate dehydrogenase catalytic domain-like"/>
    <property type="match status" value="1"/>
</dbReference>
<dbReference type="PANTHER" id="PTHR43761:SF1">
    <property type="entry name" value="D-ISOMER SPECIFIC 2-HYDROXYACID DEHYDROGENASE CATALYTIC DOMAIN-CONTAINING PROTEIN-RELATED"/>
    <property type="match status" value="1"/>
</dbReference>
<dbReference type="InterPro" id="IPR045865">
    <property type="entry name" value="ACT-like_dom_sf"/>
</dbReference>
<keyword evidence="8" id="KW-0520">NAD</keyword>
<dbReference type="PROSITE" id="PS51671">
    <property type="entry name" value="ACT"/>
    <property type="match status" value="1"/>
</dbReference>
<dbReference type="InterPro" id="IPR023214">
    <property type="entry name" value="HAD_sf"/>
</dbReference>
<gene>
    <name evidence="13" type="ORF">SAMN05421823_107141</name>
</gene>
<evidence type="ECO:0000256" key="11">
    <source>
        <dbReference type="ARBA" id="ARBA00048731"/>
    </source>
</evidence>
<dbReference type="PANTHER" id="PTHR43761">
    <property type="entry name" value="D-ISOMER SPECIFIC 2-HYDROXYACID DEHYDROGENASE FAMILY PROTEIN (AFU_ORTHOLOGUE AFUA_1G13630)"/>
    <property type="match status" value="1"/>
</dbReference>